<dbReference type="Pfam" id="PF03024">
    <property type="entry name" value="Folate_rec"/>
    <property type="match status" value="1"/>
</dbReference>
<sequence length="269" mass="29918">TRLDDMENKKNRNSIRRYQCSIALFIVWNFYGAIAVTGHRSGVCISPRGHFPRFSSEGLPPRKSVKGANDLTACRIYRKRTCCSSTQTHPILISIRKLASIGEASQECLALWELLECSICDPHVGIRPGPPVICRSFCDSVLQACSNAFFAVDPKTQVLVPCGSRDTLCGKGLEWTSNSSEFCQLAGFSVLQPVDRPIGLENTFCFDGRTSIETVNLWQKSSQSDSSEEVRDSTLLQQFYQWVMQMDTSERISWAVGGLVLTAGVIYAR</sequence>
<keyword evidence="3" id="KW-0472">Membrane</keyword>
<keyword evidence="1" id="KW-0732">Signal</keyword>
<feature type="domain" description="Folate receptor-like" evidence="4">
    <location>
        <begin position="66"/>
        <end position="185"/>
    </location>
</feature>
<evidence type="ECO:0000256" key="2">
    <source>
        <dbReference type="ARBA" id="ARBA00023157"/>
    </source>
</evidence>
<dbReference type="OMA" id="EANPECL"/>
<evidence type="ECO:0000259" key="4">
    <source>
        <dbReference type="Pfam" id="PF03024"/>
    </source>
</evidence>
<dbReference type="InterPro" id="IPR018143">
    <property type="entry name" value="Folate_rcpt-like"/>
</dbReference>
<evidence type="ECO:0000256" key="1">
    <source>
        <dbReference type="ARBA" id="ARBA00022729"/>
    </source>
</evidence>
<dbReference type="EMBL" id="JAHRHJ020000008">
    <property type="protein sequence ID" value="KAH9305687.1"/>
    <property type="molecule type" value="Genomic_DNA"/>
</dbReference>
<evidence type="ECO:0000313" key="5">
    <source>
        <dbReference type="EMBL" id="KAH9305687.1"/>
    </source>
</evidence>
<name>A0AA38FK81_TAXCH</name>
<protein>
    <recommendedName>
        <fullName evidence="4">Folate receptor-like domain-containing protein</fullName>
    </recommendedName>
</protein>
<dbReference type="Proteomes" id="UP000824469">
    <property type="component" value="Unassembled WGS sequence"/>
</dbReference>
<reference evidence="5 6" key="1">
    <citation type="journal article" date="2021" name="Nat. Plants">
        <title>The Taxus genome provides insights into paclitaxel biosynthesis.</title>
        <authorList>
            <person name="Xiong X."/>
            <person name="Gou J."/>
            <person name="Liao Q."/>
            <person name="Li Y."/>
            <person name="Zhou Q."/>
            <person name="Bi G."/>
            <person name="Li C."/>
            <person name="Du R."/>
            <person name="Wang X."/>
            <person name="Sun T."/>
            <person name="Guo L."/>
            <person name="Liang H."/>
            <person name="Lu P."/>
            <person name="Wu Y."/>
            <person name="Zhang Z."/>
            <person name="Ro D.K."/>
            <person name="Shang Y."/>
            <person name="Huang S."/>
            <person name="Yan J."/>
        </authorList>
    </citation>
    <scope>NUCLEOTIDE SEQUENCE [LARGE SCALE GENOMIC DNA]</scope>
    <source>
        <strain evidence="5">Ta-2019</strain>
    </source>
</reference>
<dbReference type="InterPro" id="IPR053305">
    <property type="entry name" value="Folate-binding_rcpt-like"/>
</dbReference>
<keyword evidence="3" id="KW-1133">Transmembrane helix</keyword>
<dbReference type="PANTHER" id="PTHR37390:SF1">
    <property type="entry name" value="FOLATE-BINDING PROTEIN 1"/>
    <property type="match status" value="1"/>
</dbReference>
<proteinExistence type="predicted"/>
<accession>A0AA38FK81</accession>
<feature type="non-terminal residue" evidence="5">
    <location>
        <position position="269"/>
    </location>
</feature>
<evidence type="ECO:0000256" key="3">
    <source>
        <dbReference type="SAM" id="Phobius"/>
    </source>
</evidence>
<feature type="transmembrane region" description="Helical" evidence="3">
    <location>
        <begin position="20"/>
        <end position="38"/>
    </location>
</feature>
<dbReference type="AlphaFoldDB" id="A0AA38FK81"/>
<comment type="caution">
    <text evidence="5">The sequence shown here is derived from an EMBL/GenBank/DDBJ whole genome shotgun (WGS) entry which is preliminary data.</text>
</comment>
<evidence type="ECO:0000313" key="6">
    <source>
        <dbReference type="Proteomes" id="UP000824469"/>
    </source>
</evidence>
<keyword evidence="2" id="KW-1015">Disulfide bond</keyword>
<organism evidence="5 6">
    <name type="scientific">Taxus chinensis</name>
    <name type="common">Chinese yew</name>
    <name type="synonym">Taxus wallichiana var. chinensis</name>
    <dbReference type="NCBI Taxonomy" id="29808"/>
    <lineage>
        <taxon>Eukaryota</taxon>
        <taxon>Viridiplantae</taxon>
        <taxon>Streptophyta</taxon>
        <taxon>Embryophyta</taxon>
        <taxon>Tracheophyta</taxon>
        <taxon>Spermatophyta</taxon>
        <taxon>Pinopsida</taxon>
        <taxon>Pinidae</taxon>
        <taxon>Conifers II</taxon>
        <taxon>Cupressales</taxon>
        <taxon>Taxaceae</taxon>
        <taxon>Taxus</taxon>
    </lineage>
</organism>
<dbReference type="PANTHER" id="PTHR37390">
    <property type="entry name" value="OS02G0592500 PROTEIN"/>
    <property type="match status" value="1"/>
</dbReference>
<gene>
    <name evidence="5" type="ORF">KI387_010091</name>
</gene>
<keyword evidence="3" id="KW-0812">Transmembrane</keyword>
<keyword evidence="6" id="KW-1185">Reference proteome</keyword>